<accession>A0ABT5WZN8</accession>
<dbReference type="EMBL" id="JAPDSH010000002">
    <property type="protein sequence ID" value="MDF0479206.1"/>
    <property type="molecule type" value="Genomic_DNA"/>
</dbReference>
<gene>
    <name evidence="4" type="ORF">OL233_02800</name>
</gene>
<evidence type="ECO:0000313" key="5">
    <source>
        <dbReference type="Proteomes" id="UP001147148"/>
    </source>
</evidence>
<reference evidence="4" key="1">
    <citation type="submission" date="2022-10" db="EMBL/GenBank/DDBJ databases">
        <title>Vagococcus sp. isolated from poultry meat.</title>
        <authorList>
            <person name="Johansson P."/>
            <person name="Bjorkroth J."/>
        </authorList>
    </citation>
    <scope>NUCLEOTIDE SEQUENCE</scope>
    <source>
        <strain evidence="4">PNs007</strain>
    </source>
</reference>
<dbReference type="SUPFAM" id="SSF53649">
    <property type="entry name" value="Alkaline phosphatase-like"/>
    <property type="match status" value="1"/>
</dbReference>
<sequence length="497" mass="57197">MTKPNILFILTDQQRKDTLSAYGDLPCFTPNSDQFSEESITFENAYTVCPICTPARASLQTGLYPIHHGMITNSYNYGNMVQELPDTPELLSRKLLKEDYQVGYTGKWHLGTGVEAVKSDEYIQKYMGTIEFAELALKNDATPTSVGYSGDDFPGHGFGGHYYPKFREYLAENNKEFKIENIIKGYYGDHQAGEITTGVASTIENYLIERTKNIINDFNKKDKPWYFQLNFWGPHEPYFVPTEFLDLYDGLTIPEWSNFKDGNALKPRIHDVKRGDIKEWSDIEPAVKHYFACTSHIDYQIGRLLDYLKETNLYDNTLIIMSSDHGESLGIHDGLCDKAIFMYEETCSIPLIIKPPKGTTKQKLNEFVNSCDIYSTILNYAGLSEEECQRDGRSFKGLIEGAKIEWPDTVVTECSGIGSVLFSQRMIRKGEWKYVFNCGDIDELYNLSKDPHELTNLIEESESQDSLDEMRESLYDWMLEHNDNLIFEYKQLRMNRK</sequence>
<comment type="similarity">
    <text evidence="1">Belongs to the sulfatase family.</text>
</comment>
<keyword evidence="2" id="KW-0378">Hydrolase</keyword>
<dbReference type="PANTHER" id="PTHR42693">
    <property type="entry name" value="ARYLSULFATASE FAMILY MEMBER"/>
    <property type="match status" value="1"/>
</dbReference>
<dbReference type="Proteomes" id="UP001147148">
    <property type="component" value="Unassembled WGS sequence"/>
</dbReference>
<dbReference type="PANTHER" id="PTHR42693:SF53">
    <property type="entry name" value="ENDO-4-O-SULFATASE"/>
    <property type="match status" value="1"/>
</dbReference>
<dbReference type="Gene3D" id="3.40.720.10">
    <property type="entry name" value="Alkaline Phosphatase, subunit A"/>
    <property type="match status" value="1"/>
</dbReference>
<dbReference type="Pfam" id="PF00884">
    <property type="entry name" value="Sulfatase"/>
    <property type="match status" value="1"/>
</dbReference>
<comment type="caution">
    <text evidence="4">The sequence shown here is derived from an EMBL/GenBank/DDBJ whole genome shotgun (WGS) entry which is preliminary data.</text>
</comment>
<proteinExistence type="inferred from homology"/>
<protein>
    <submittedName>
        <fullName evidence="4">Sulfatase-like hydrolase/transferase</fullName>
    </submittedName>
</protein>
<evidence type="ECO:0000256" key="1">
    <source>
        <dbReference type="ARBA" id="ARBA00008779"/>
    </source>
</evidence>
<keyword evidence="5" id="KW-1185">Reference proteome</keyword>
<dbReference type="RefSeq" id="WP_275470863.1">
    <property type="nucleotide sequence ID" value="NZ_JAPDSH010000002.1"/>
</dbReference>
<dbReference type="InterPro" id="IPR050738">
    <property type="entry name" value="Sulfatase"/>
</dbReference>
<dbReference type="InterPro" id="IPR000917">
    <property type="entry name" value="Sulfatase_N"/>
</dbReference>
<feature type="domain" description="Sulfatase N-terminal" evidence="3">
    <location>
        <begin position="4"/>
        <end position="382"/>
    </location>
</feature>
<dbReference type="CDD" id="cd16033">
    <property type="entry name" value="sulfatase_like"/>
    <property type="match status" value="1"/>
</dbReference>
<evidence type="ECO:0000313" key="4">
    <source>
        <dbReference type="EMBL" id="MDF0479206.1"/>
    </source>
</evidence>
<evidence type="ECO:0000259" key="3">
    <source>
        <dbReference type="Pfam" id="PF00884"/>
    </source>
</evidence>
<dbReference type="InterPro" id="IPR017850">
    <property type="entry name" value="Alkaline_phosphatase_core_sf"/>
</dbReference>
<organism evidence="4 5">
    <name type="scientific">Vagococcus proximus</name>
    <dbReference type="NCBI Taxonomy" id="2991417"/>
    <lineage>
        <taxon>Bacteria</taxon>
        <taxon>Bacillati</taxon>
        <taxon>Bacillota</taxon>
        <taxon>Bacilli</taxon>
        <taxon>Lactobacillales</taxon>
        <taxon>Enterococcaceae</taxon>
        <taxon>Vagococcus</taxon>
    </lineage>
</organism>
<name>A0ABT5WZN8_9ENTE</name>
<evidence type="ECO:0000256" key="2">
    <source>
        <dbReference type="ARBA" id="ARBA00022801"/>
    </source>
</evidence>